<sequence length="218" mass="23941">MKNYLFLLSALLLLPACSEQVSIEGSWVEPVPGMPDMQQGFTLEANGKASSIEMATLQYESWKKEGNQLILSGKSIGNHLTIDFSDTLTIEKLTADSLILKRGEVVCTYTRAQEIQTKESIPAATLTPAKQIRTVKGELVIAHEVRAFTATGDSLTYWVIDKTGELARQYDELTGGVKNGTPVYAELEVIDMGKSDEGFAAEYDGVYQVEKIQKLAVK</sequence>
<name>A0ABT4PIZ9_9BACT</name>
<evidence type="ECO:0000259" key="2">
    <source>
        <dbReference type="Pfam" id="PF12702"/>
    </source>
</evidence>
<feature type="chain" id="PRO_5046822078" evidence="1">
    <location>
        <begin position="19"/>
        <end position="218"/>
    </location>
</feature>
<reference evidence="3" key="1">
    <citation type="submission" date="2022-12" db="EMBL/GenBank/DDBJ databases">
        <title>Phocaeicola acetigenes sp. nov., isolated feces from a healthy human.</title>
        <authorList>
            <person name="Do H."/>
            <person name="Ha Y.B."/>
            <person name="Kim J.-S."/>
            <person name="Suh M.K."/>
            <person name="Kim H.S."/>
            <person name="Lee J.-S."/>
        </authorList>
    </citation>
    <scope>NUCLEOTIDE SEQUENCE</scope>
    <source>
        <strain evidence="3">KGMB11183</strain>
    </source>
</reference>
<dbReference type="EMBL" id="JAPZVM010000008">
    <property type="protein sequence ID" value="MCZ8373044.1"/>
    <property type="molecule type" value="Genomic_DNA"/>
</dbReference>
<accession>A0ABT4PIZ9</accession>
<comment type="caution">
    <text evidence="3">The sequence shown here is derived from an EMBL/GenBank/DDBJ whole genome shotgun (WGS) entry which is preliminary data.</text>
</comment>
<dbReference type="Gene3D" id="2.40.128.280">
    <property type="match status" value="1"/>
</dbReference>
<gene>
    <name evidence="3" type="ORF">O6P32_10050</name>
</gene>
<feature type="domain" description="Lipocalin-like" evidence="2">
    <location>
        <begin position="22"/>
        <end position="111"/>
    </location>
</feature>
<organism evidence="3 4">
    <name type="scientific">Phocaeicola acetigenes</name>
    <dbReference type="NCBI Taxonomy" id="3016083"/>
    <lineage>
        <taxon>Bacteria</taxon>
        <taxon>Pseudomonadati</taxon>
        <taxon>Bacteroidota</taxon>
        <taxon>Bacteroidia</taxon>
        <taxon>Bacteroidales</taxon>
        <taxon>Bacteroidaceae</taxon>
        <taxon>Phocaeicola</taxon>
    </lineage>
</organism>
<dbReference type="RefSeq" id="WP_269878344.1">
    <property type="nucleotide sequence ID" value="NZ_JAPZVM010000008.1"/>
</dbReference>
<keyword evidence="4" id="KW-1185">Reference proteome</keyword>
<evidence type="ECO:0000256" key="1">
    <source>
        <dbReference type="SAM" id="SignalP"/>
    </source>
</evidence>
<dbReference type="Pfam" id="PF12702">
    <property type="entry name" value="Lipocalin_3"/>
    <property type="match status" value="1"/>
</dbReference>
<feature type="signal peptide" evidence="1">
    <location>
        <begin position="1"/>
        <end position="18"/>
    </location>
</feature>
<evidence type="ECO:0000313" key="4">
    <source>
        <dbReference type="Proteomes" id="UP001141933"/>
    </source>
</evidence>
<keyword evidence="1" id="KW-0732">Signal</keyword>
<dbReference type="Proteomes" id="UP001141933">
    <property type="component" value="Unassembled WGS sequence"/>
</dbReference>
<proteinExistence type="predicted"/>
<dbReference type="InterPro" id="IPR024311">
    <property type="entry name" value="Lipocalin-like"/>
</dbReference>
<protein>
    <submittedName>
        <fullName evidence="3">Lipocalin family protein</fullName>
    </submittedName>
</protein>
<evidence type="ECO:0000313" key="3">
    <source>
        <dbReference type="EMBL" id="MCZ8373044.1"/>
    </source>
</evidence>